<keyword evidence="3" id="KW-1185">Reference proteome</keyword>
<dbReference type="Proteomes" id="UP001168877">
    <property type="component" value="Unassembled WGS sequence"/>
</dbReference>
<reference evidence="2" key="1">
    <citation type="journal article" date="2022" name="Plant J.">
        <title>Strategies of tolerance reflected in two North American maple genomes.</title>
        <authorList>
            <person name="McEvoy S.L."/>
            <person name="Sezen U.U."/>
            <person name="Trouern-Trend A."/>
            <person name="McMahon S.M."/>
            <person name="Schaberg P.G."/>
            <person name="Yang J."/>
            <person name="Wegrzyn J.L."/>
            <person name="Swenson N.G."/>
        </authorList>
    </citation>
    <scope>NUCLEOTIDE SEQUENCE</scope>
    <source>
        <strain evidence="2">NS2018</strain>
    </source>
</reference>
<name>A0AA39SGF0_ACESA</name>
<comment type="caution">
    <text evidence="2">The sequence shown here is derived from an EMBL/GenBank/DDBJ whole genome shotgun (WGS) entry which is preliminary data.</text>
</comment>
<reference evidence="2" key="2">
    <citation type="submission" date="2023-06" db="EMBL/GenBank/DDBJ databases">
        <authorList>
            <person name="Swenson N.G."/>
            <person name="Wegrzyn J.L."/>
            <person name="Mcevoy S.L."/>
        </authorList>
    </citation>
    <scope>NUCLEOTIDE SEQUENCE</scope>
    <source>
        <strain evidence="2">NS2018</strain>
        <tissue evidence="2">Leaf</tissue>
    </source>
</reference>
<proteinExistence type="predicted"/>
<evidence type="ECO:0000256" key="1">
    <source>
        <dbReference type="SAM" id="Phobius"/>
    </source>
</evidence>
<feature type="transmembrane region" description="Helical" evidence="1">
    <location>
        <begin position="20"/>
        <end position="38"/>
    </location>
</feature>
<organism evidence="2 3">
    <name type="scientific">Acer saccharum</name>
    <name type="common">Sugar maple</name>
    <dbReference type="NCBI Taxonomy" id="4024"/>
    <lineage>
        <taxon>Eukaryota</taxon>
        <taxon>Viridiplantae</taxon>
        <taxon>Streptophyta</taxon>
        <taxon>Embryophyta</taxon>
        <taxon>Tracheophyta</taxon>
        <taxon>Spermatophyta</taxon>
        <taxon>Magnoliopsida</taxon>
        <taxon>eudicotyledons</taxon>
        <taxon>Gunneridae</taxon>
        <taxon>Pentapetalae</taxon>
        <taxon>rosids</taxon>
        <taxon>malvids</taxon>
        <taxon>Sapindales</taxon>
        <taxon>Sapindaceae</taxon>
        <taxon>Hippocastanoideae</taxon>
        <taxon>Acereae</taxon>
        <taxon>Acer</taxon>
    </lineage>
</organism>
<evidence type="ECO:0000313" key="2">
    <source>
        <dbReference type="EMBL" id="KAK0590642.1"/>
    </source>
</evidence>
<dbReference type="EMBL" id="JAUESC010000381">
    <property type="protein sequence ID" value="KAK0590642.1"/>
    <property type="molecule type" value="Genomic_DNA"/>
</dbReference>
<keyword evidence="1" id="KW-1133">Transmembrane helix</keyword>
<evidence type="ECO:0000313" key="3">
    <source>
        <dbReference type="Proteomes" id="UP001168877"/>
    </source>
</evidence>
<dbReference type="AlphaFoldDB" id="A0AA39SGF0"/>
<protein>
    <submittedName>
        <fullName evidence="2">Uncharacterized protein</fullName>
    </submittedName>
</protein>
<sequence length="121" mass="14018">MSLKSEHIKHRIKLNRHLVLHFYIIIVTFFVCYSELVWGSKALVSEIKASHKEVERMSQEQRLSHLLPFKVLGSYYSNIEDLTGCHNQNTAKLNQMGPVKLNQVQSSLNSLRWAGRVQMLP</sequence>
<gene>
    <name evidence="2" type="ORF">LWI29_029811</name>
</gene>
<accession>A0AA39SGF0</accession>
<keyword evidence="1" id="KW-0812">Transmembrane</keyword>
<keyword evidence="1" id="KW-0472">Membrane</keyword>